<dbReference type="Pfam" id="PF01370">
    <property type="entry name" value="Epimerase"/>
    <property type="match status" value="1"/>
</dbReference>
<dbReference type="InterPro" id="IPR001509">
    <property type="entry name" value="Epimerase_deHydtase"/>
</dbReference>
<dbReference type="SUPFAM" id="SSF51735">
    <property type="entry name" value="NAD(P)-binding Rossmann-fold domains"/>
    <property type="match status" value="1"/>
</dbReference>
<proteinExistence type="predicted"/>
<accession>A0ABW2P9D9</accession>
<keyword evidence="3" id="KW-1185">Reference proteome</keyword>
<name>A0ABW2P9D9_9ACTN</name>
<dbReference type="InterPro" id="IPR051783">
    <property type="entry name" value="NAD(P)-dependent_oxidoreduct"/>
</dbReference>
<dbReference type="InterPro" id="IPR036291">
    <property type="entry name" value="NAD(P)-bd_dom_sf"/>
</dbReference>
<reference evidence="3" key="1">
    <citation type="journal article" date="2019" name="Int. J. Syst. Evol. Microbiol.">
        <title>The Global Catalogue of Microorganisms (GCM) 10K type strain sequencing project: providing services to taxonomists for standard genome sequencing and annotation.</title>
        <authorList>
            <consortium name="The Broad Institute Genomics Platform"/>
            <consortium name="The Broad Institute Genome Sequencing Center for Infectious Disease"/>
            <person name="Wu L."/>
            <person name="Ma J."/>
        </authorList>
    </citation>
    <scope>NUCLEOTIDE SEQUENCE [LARGE SCALE GENOMIC DNA]</scope>
    <source>
        <strain evidence="3">CECT 7649</strain>
    </source>
</reference>
<dbReference type="Proteomes" id="UP001596496">
    <property type="component" value="Unassembled WGS sequence"/>
</dbReference>
<dbReference type="EMBL" id="JBHTCG010000015">
    <property type="protein sequence ID" value="MFC7385071.1"/>
    <property type="molecule type" value="Genomic_DNA"/>
</dbReference>
<protein>
    <submittedName>
        <fullName evidence="2">NAD-dependent epimerase/dehydratase family protein</fullName>
    </submittedName>
</protein>
<dbReference type="PANTHER" id="PTHR48079">
    <property type="entry name" value="PROTEIN YEEZ"/>
    <property type="match status" value="1"/>
</dbReference>
<organism evidence="2 3">
    <name type="scientific">Sphaerisporangium rhizosphaerae</name>
    <dbReference type="NCBI Taxonomy" id="2269375"/>
    <lineage>
        <taxon>Bacteria</taxon>
        <taxon>Bacillati</taxon>
        <taxon>Actinomycetota</taxon>
        <taxon>Actinomycetes</taxon>
        <taxon>Streptosporangiales</taxon>
        <taxon>Streptosporangiaceae</taxon>
        <taxon>Sphaerisporangium</taxon>
    </lineage>
</organism>
<comment type="caution">
    <text evidence="2">The sequence shown here is derived from an EMBL/GenBank/DDBJ whole genome shotgun (WGS) entry which is preliminary data.</text>
</comment>
<gene>
    <name evidence="2" type="ORF">ACFQSB_22870</name>
</gene>
<dbReference type="RefSeq" id="WP_380828938.1">
    <property type="nucleotide sequence ID" value="NZ_JBHTCG010000015.1"/>
</dbReference>
<evidence type="ECO:0000313" key="2">
    <source>
        <dbReference type="EMBL" id="MFC7385071.1"/>
    </source>
</evidence>
<evidence type="ECO:0000313" key="3">
    <source>
        <dbReference type="Proteomes" id="UP001596496"/>
    </source>
</evidence>
<evidence type="ECO:0000259" key="1">
    <source>
        <dbReference type="Pfam" id="PF01370"/>
    </source>
</evidence>
<sequence>MKILIIGATGYIGTRVAAALAGAGHEVVALTRPGAANPPYATVTADLADPASLTGAATGFDRVVHAGPPLGAEADLAGVDALLAAGSPVVYTTGAAVLGAGAVDEDSPPAPHPIAAWRPEVERRVLAAGGWVIRPGLVYGHGGGLVHGLLAAKAAERGGGVYIGEPGVRWPVVHVDDLSDLYVAVVRSAAPGTVWHGMAETARLDAIARALGGGRASSWPVEEAKAELGPLADLFTRDQDVSAAKTRELLGWTPRHTSVIAHLTA</sequence>
<dbReference type="Gene3D" id="3.40.50.720">
    <property type="entry name" value="NAD(P)-binding Rossmann-like Domain"/>
    <property type="match status" value="1"/>
</dbReference>
<dbReference type="PANTHER" id="PTHR48079:SF6">
    <property type="entry name" value="NAD(P)-BINDING DOMAIN-CONTAINING PROTEIN-RELATED"/>
    <property type="match status" value="1"/>
</dbReference>
<feature type="domain" description="NAD-dependent epimerase/dehydratase" evidence="1">
    <location>
        <begin position="3"/>
        <end position="67"/>
    </location>
</feature>